<dbReference type="Gene3D" id="3.10.129.10">
    <property type="entry name" value="Hotdog Thioesterase"/>
    <property type="match status" value="1"/>
</dbReference>
<dbReference type="OrthoDB" id="46529at2759"/>
<dbReference type="PANTHER" id="PTHR21660">
    <property type="entry name" value="THIOESTERASE SUPERFAMILY MEMBER-RELATED"/>
    <property type="match status" value="1"/>
</dbReference>
<dbReference type="CDD" id="cd03443">
    <property type="entry name" value="PaaI_thioesterase"/>
    <property type="match status" value="1"/>
</dbReference>
<keyword evidence="5" id="KW-1185">Reference proteome</keyword>
<dbReference type="EMBL" id="KQ087178">
    <property type="protein sequence ID" value="KLT46131.1"/>
    <property type="molecule type" value="Genomic_DNA"/>
</dbReference>
<organism evidence="4 5">
    <name type="scientific">Cutaneotrichosporon oleaginosum</name>
    <dbReference type="NCBI Taxonomy" id="879819"/>
    <lineage>
        <taxon>Eukaryota</taxon>
        <taxon>Fungi</taxon>
        <taxon>Dikarya</taxon>
        <taxon>Basidiomycota</taxon>
        <taxon>Agaricomycotina</taxon>
        <taxon>Tremellomycetes</taxon>
        <taxon>Trichosporonales</taxon>
        <taxon>Trichosporonaceae</taxon>
        <taxon>Cutaneotrichosporon</taxon>
    </lineage>
</organism>
<protein>
    <submittedName>
        <fullName evidence="4">Thioesterase/thiol ester dehydrase-isomerase</fullName>
    </submittedName>
</protein>
<dbReference type="Pfam" id="PF03061">
    <property type="entry name" value="4HBT"/>
    <property type="match status" value="1"/>
</dbReference>
<dbReference type="PANTHER" id="PTHR21660:SF1">
    <property type="entry name" value="ACYL-COENZYME A THIOESTERASE 13"/>
    <property type="match status" value="1"/>
</dbReference>
<reference evidence="4 5" key="1">
    <citation type="submission" date="2015-03" db="EMBL/GenBank/DDBJ databases">
        <title>Genomics and transcriptomics of the oil-accumulating basidiomycete yeast T. oleaginosus allow insights into substrate utilization and the diverse evolutionary trajectories of mating systems in fungi.</title>
        <authorList>
            <consortium name="DOE Joint Genome Institute"/>
            <person name="Kourist R."/>
            <person name="Kracht O."/>
            <person name="Bracharz F."/>
            <person name="Lipzen A."/>
            <person name="Nolan M."/>
            <person name="Ohm R."/>
            <person name="Grigoriev I."/>
            <person name="Sun S."/>
            <person name="Heitman J."/>
            <person name="Bruck T."/>
            <person name="Nowrousian M."/>
        </authorList>
    </citation>
    <scope>NUCLEOTIDE SEQUENCE [LARGE SCALE GENOMIC DNA]</scope>
    <source>
        <strain evidence="4 5">IBC0246</strain>
    </source>
</reference>
<dbReference type="InterPro" id="IPR006683">
    <property type="entry name" value="Thioestr_dom"/>
</dbReference>
<comment type="similarity">
    <text evidence="1">Belongs to the thioesterase PaaI family.</text>
</comment>
<feature type="domain" description="Thioesterase" evidence="3">
    <location>
        <begin position="53"/>
        <end position="132"/>
    </location>
</feature>
<dbReference type="InterPro" id="IPR003736">
    <property type="entry name" value="PAAI_dom"/>
</dbReference>
<evidence type="ECO:0000313" key="4">
    <source>
        <dbReference type="EMBL" id="KLT46131.1"/>
    </source>
</evidence>
<dbReference type="InterPro" id="IPR029069">
    <property type="entry name" value="HotDog_dom_sf"/>
</dbReference>
<evidence type="ECO:0000256" key="2">
    <source>
        <dbReference type="ARBA" id="ARBA00022801"/>
    </source>
</evidence>
<proteinExistence type="inferred from homology"/>
<keyword evidence="4" id="KW-0413">Isomerase</keyword>
<evidence type="ECO:0000259" key="3">
    <source>
        <dbReference type="Pfam" id="PF03061"/>
    </source>
</evidence>
<dbReference type="STRING" id="879819.A0A0J0XYL9"/>
<sequence length="180" mass="19622">MGACFEHVKECWAQSIKGNHDDNVFGNSVEVVSARPGRAELRMKVEERHLNGHGNVHGGVVMTLVDDVTWLGMQTLGLPKVGSVSTNISCEFVRPSGRLGDYLHMVSEPVKIGRRLAFLRITFYDKNGEVCAYGTQTVAVLGDPTFTHKFSADGSVLVPVPKDDKKKGELLPSTEAKGKL</sequence>
<dbReference type="Proteomes" id="UP000053611">
    <property type="component" value="Unassembled WGS sequence"/>
</dbReference>
<dbReference type="InterPro" id="IPR039298">
    <property type="entry name" value="ACOT13"/>
</dbReference>
<dbReference type="GeneID" id="28982333"/>
<evidence type="ECO:0000256" key="1">
    <source>
        <dbReference type="ARBA" id="ARBA00008324"/>
    </source>
</evidence>
<keyword evidence="2" id="KW-0378">Hydrolase</keyword>
<name>A0A0J0XYL9_9TREE</name>
<evidence type="ECO:0000313" key="5">
    <source>
        <dbReference type="Proteomes" id="UP000053611"/>
    </source>
</evidence>
<accession>A0A0J0XYL9</accession>
<dbReference type="GO" id="GO:0047617">
    <property type="term" value="F:fatty acyl-CoA hydrolase activity"/>
    <property type="evidence" value="ECO:0007669"/>
    <property type="project" value="InterPro"/>
</dbReference>
<dbReference type="NCBIfam" id="TIGR00369">
    <property type="entry name" value="unchar_dom_1"/>
    <property type="match status" value="1"/>
</dbReference>
<dbReference type="AlphaFoldDB" id="A0A0J0XYL9"/>
<dbReference type="RefSeq" id="XP_018282622.1">
    <property type="nucleotide sequence ID" value="XM_018421730.1"/>
</dbReference>
<dbReference type="GO" id="GO:0016853">
    <property type="term" value="F:isomerase activity"/>
    <property type="evidence" value="ECO:0007669"/>
    <property type="project" value="UniProtKB-KW"/>
</dbReference>
<dbReference type="SUPFAM" id="SSF54637">
    <property type="entry name" value="Thioesterase/thiol ester dehydrase-isomerase"/>
    <property type="match status" value="1"/>
</dbReference>
<gene>
    <name evidence="4" type="ORF">CC85DRAFT_281773</name>
</gene>